<dbReference type="PANTHER" id="PTHR48081:SF8">
    <property type="entry name" value="ALPHA_BETA HYDROLASE FOLD-3 DOMAIN-CONTAINING PROTEIN-RELATED"/>
    <property type="match status" value="1"/>
</dbReference>
<protein>
    <recommendedName>
        <fullName evidence="3">Alpha/beta hydrolase fold-3 domain-containing protein</fullName>
    </recommendedName>
</protein>
<dbReference type="AlphaFoldDB" id="A0A197KBP6"/>
<organism evidence="4 5">
    <name type="scientific">Linnemannia elongata AG-77</name>
    <dbReference type="NCBI Taxonomy" id="1314771"/>
    <lineage>
        <taxon>Eukaryota</taxon>
        <taxon>Fungi</taxon>
        <taxon>Fungi incertae sedis</taxon>
        <taxon>Mucoromycota</taxon>
        <taxon>Mortierellomycotina</taxon>
        <taxon>Mortierellomycetes</taxon>
        <taxon>Mortierellales</taxon>
        <taxon>Mortierellaceae</taxon>
        <taxon>Linnemannia</taxon>
    </lineage>
</organism>
<dbReference type="PROSITE" id="PS01173">
    <property type="entry name" value="LIPASE_GDXG_HIS"/>
    <property type="match status" value="1"/>
</dbReference>
<gene>
    <name evidence="4" type="ORF">K457DRAFT_182067</name>
</gene>
<evidence type="ECO:0000256" key="1">
    <source>
        <dbReference type="ARBA" id="ARBA00010515"/>
    </source>
</evidence>
<reference evidence="4 5" key="1">
    <citation type="submission" date="2016-05" db="EMBL/GenBank/DDBJ databases">
        <title>Genome sequencing reveals origins of a unique bacterial endosymbiosis in the earliest lineages of terrestrial Fungi.</title>
        <authorList>
            <consortium name="DOE Joint Genome Institute"/>
            <person name="Uehling J."/>
            <person name="Gryganskyi A."/>
            <person name="Hameed K."/>
            <person name="Tschaplinski T."/>
            <person name="Misztal P."/>
            <person name="Wu S."/>
            <person name="Desiro A."/>
            <person name="Vande Pol N."/>
            <person name="Du Z.-Y."/>
            <person name="Zienkiewicz A."/>
            <person name="Zienkiewicz K."/>
            <person name="Morin E."/>
            <person name="Tisserant E."/>
            <person name="Splivallo R."/>
            <person name="Hainaut M."/>
            <person name="Henrissat B."/>
            <person name="Ohm R."/>
            <person name="Kuo A."/>
            <person name="Yan J."/>
            <person name="Lipzen A."/>
            <person name="Nolan M."/>
            <person name="Labutti K."/>
            <person name="Barry K."/>
            <person name="Goldstein A."/>
            <person name="Labbe J."/>
            <person name="Schadt C."/>
            <person name="Tuskan G."/>
            <person name="Grigoriev I."/>
            <person name="Martin F."/>
            <person name="Vilgalys R."/>
            <person name="Bonito G."/>
        </authorList>
    </citation>
    <scope>NUCLEOTIDE SEQUENCE [LARGE SCALE GENOMIC DNA]</scope>
    <source>
        <strain evidence="4 5">AG-77</strain>
    </source>
</reference>
<dbReference type="Proteomes" id="UP000078512">
    <property type="component" value="Unassembled WGS sequence"/>
</dbReference>
<proteinExistence type="inferred from homology"/>
<evidence type="ECO:0000313" key="4">
    <source>
        <dbReference type="EMBL" id="OAQ33819.1"/>
    </source>
</evidence>
<accession>A0A197KBP6</accession>
<keyword evidence="5" id="KW-1185">Reference proteome</keyword>
<dbReference type="OrthoDB" id="408631at2759"/>
<dbReference type="PANTHER" id="PTHR48081">
    <property type="entry name" value="AB HYDROLASE SUPERFAMILY PROTEIN C4A8.06C"/>
    <property type="match status" value="1"/>
</dbReference>
<dbReference type="Pfam" id="PF07859">
    <property type="entry name" value="Abhydrolase_3"/>
    <property type="match status" value="1"/>
</dbReference>
<dbReference type="Gene3D" id="3.40.50.1820">
    <property type="entry name" value="alpha/beta hydrolase"/>
    <property type="match status" value="1"/>
</dbReference>
<evidence type="ECO:0000256" key="2">
    <source>
        <dbReference type="ARBA" id="ARBA00022801"/>
    </source>
</evidence>
<dbReference type="SUPFAM" id="SSF53474">
    <property type="entry name" value="alpha/beta-Hydrolases"/>
    <property type="match status" value="1"/>
</dbReference>
<dbReference type="InterPro" id="IPR013094">
    <property type="entry name" value="AB_hydrolase_3"/>
</dbReference>
<feature type="domain" description="Alpha/beta hydrolase fold-3" evidence="3">
    <location>
        <begin position="146"/>
        <end position="383"/>
    </location>
</feature>
<dbReference type="InterPro" id="IPR029058">
    <property type="entry name" value="AB_hydrolase_fold"/>
</dbReference>
<dbReference type="EMBL" id="KV442019">
    <property type="protein sequence ID" value="OAQ33819.1"/>
    <property type="molecule type" value="Genomic_DNA"/>
</dbReference>
<dbReference type="STRING" id="1314771.A0A197KBP6"/>
<keyword evidence="2" id="KW-0378">Hydrolase</keyword>
<evidence type="ECO:0000313" key="5">
    <source>
        <dbReference type="Proteomes" id="UP000078512"/>
    </source>
</evidence>
<comment type="similarity">
    <text evidence="1">Belongs to the 'GDXG' lipolytic enzyme family.</text>
</comment>
<dbReference type="InterPro" id="IPR002168">
    <property type="entry name" value="Lipase_GDXG_HIS_AS"/>
</dbReference>
<evidence type="ECO:0000259" key="3">
    <source>
        <dbReference type="Pfam" id="PF07859"/>
    </source>
</evidence>
<sequence length="456" mass="49809">MASRVVTMARLLVPKVPLLVSTTLVHYAYGPVKPSWSYRFSVTMALLRAFLAHLNEVPVSQSQIMSKMTDEKAPVNEGAIATEAIVPKKYREKAAEIMERLLSLQGIDTTKLGWDWKQDPAAAEPLMGEWTETKVKDDNYKEGRTILYLHGGGYFLASVRTHRWATWHMSRHAGAKVFSLEYRLAPDSPFPAAVQDALSAYLYLLNPPADSGFAPIDPKNIVIMGDSAGGGLTYGTMLAIRDAGLPVPAGVIGWSPWLDLLHSMPSVLLNAGSDYLPAEGFTQGGQGSLKRIAKLAEAVEADYVMQHHPDLPEIQYYASNAVLDCTYVSPLVEKNLEGACPMLVITGDGEMLRDESIVFAKKNANASVPIQLLIYDDMPHVFQMFDFLPSAADAVQRSADFIRQVTIGGKGVEKKSSYRVSVDGRLRALEDDAVVGWEARVGKLGGGQAVLVQLQS</sequence>
<dbReference type="GO" id="GO:0016787">
    <property type="term" value="F:hydrolase activity"/>
    <property type="evidence" value="ECO:0007669"/>
    <property type="project" value="UniProtKB-KW"/>
</dbReference>
<dbReference type="InterPro" id="IPR050300">
    <property type="entry name" value="GDXG_lipolytic_enzyme"/>
</dbReference>
<name>A0A197KBP6_9FUNG</name>